<evidence type="ECO:0000313" key="5">
    <source>
        <dbReference type="Proteomes" id="UP001300261"/>
    </source>
</evidence>
<dbReference type="SUPFAM" id="SSF53756">
    <property type="entry name" value="UDP-Glycosyltransferase/glycogen phosphorylase"/>
    <property type="match status" value="1"/>
</dbReference>
<dbReference type="Gene3D" id="3.40.50.2000">
    <property type="entry name" value="Glycogen Phosphorylase B"/>
    <property type="match status" value="2"/>
</dbReference>
<feature type="domain" description="Glycosyltransferase family 28 N-terminal" evidence="2">
    <location>
        <begin position="8"/>
        <end position="105"/>
    </location>
</feature>
<evidence type="ECO:0000259" key="2">
    <source>
        <dbReference type="Pfam" id="PF03033"/>
    </source>
</evidence>
<protein>
    <submittedName>
        <fullName evidence="4">Glycosyltransferase</fullName>
    </submittedName>
</protein>
<dbReference type="PANTHER" id="PTHR48050:SF13">
    <property type="entry name" value="STEROL 3-BETA-GLUCOSYLTRANSFERASE UGT80A2"/>
    <property type="match status" value="1"/>
</dbReference>
<evidence type="ECO:0000256" key="1">
    <source>
        <dbReference type="SAM" id="MobiDB-lite"/>
    </source>
</evidence>
<gene>
    <name evidence="4" type="ORF">ON753_13915</name>
</gene>
<dbReference type="Proteomes" id="UP001300261">
    <property type="component" value="Unassembled WGS sequence"/>
</dbReference>
<keyword evidence="5" id="KW-1185">Reference proteome</keyword>
<feature type="region of interest" description="Disordered" evidence="1">
    <location>
        <begin position="424"/>
        <end position="443"/>
    </location>
</feature>
<dbReference type="PANTHER" id="PTHR48050">
    <property type="entry name" value="STEROL 3-BETA-GLUCOSYLTRANSFERASE"/>
    <property type="match status" value="1"/>
</dbReference>
<feature type="domain" description="Erythromycin biosynthesis protein CIII-like C-terminal" evidence="3">
    <location>
        <begin position="309"/>
        <end position="424"/>
    </location>
</feature>
<proteinExistence type="predicted"/>
<dbReference type="EMBL" id="JAPEVI010000003">
    <property type="protein sequence ID" value="MCX2723455.1"/>
    <property type="molecule type" value="Genomic_DNA"/>
</dbReference>
<organism evidence="4 5">
    <name type="scientific">Roseibium salinum</name>
    <dbReference type="NCBI Taxonomy" id="1604349"/>
    <lineage>
        <taxon>Bacteria</taxon>
        <taxon>Pseudomonadati</taxon>
        <taxon>Pseudomonadota</taxon>
        <taxon>Alphaproteobacteria</taxon>
        <taxon>Hyphomicrobiales</taxon>
        <taxon>Stappiaceae</taxon>
        <taxon>Roseibium</taxon>
    </lineage>
</organism>
<dbReference type="Pfam" id="PF06722">
    <property type="entry name" value="EryCIII-like_C"/>
    <property type="match status" value="1"/>
</dbReference>
<dbReference type="InterPro" id="IPR050426">
    <property type="entry name" value="Glycosyltransferase_28"/>
</dbReference>
<dbReference type="InterPro" id="IPR010610">
    <property type="entry name" value="EryCIII-like_C"/>
</dbReference>
<reference evidence="4 5" key="1">
    <citation type="journal article" date="2016" name="Int. J. Syst. Evol. Microbiol.">
        <title>Labrenzia salina sp. nov., isolated from the rhizosphere of the halophyte Arthrocnemum macrostachyum.</title>
        <authorList>
            <person name="Camacho M."/>
            <person name="Redondo-Gomez S."/>
            <person name="Rodriguez-Llorente I."/>
            <person name="Rohde M."/>
            <person name="Sproer C."/>
            <person name="Schumann P."/>
            <person name="Klenk H.P."/>
            <person name="Montero-Calasanz M.D.C."/>
        </authorList>
    </citation>
    <scope>NUCLEOTIDE SEQUENCE [LARGE SCALE GENOMIC DNA]</scope>
    <source>
        <strain evidence="4 5">DSM 29163</strain>
    </source>
</reference>
<dbReference type="InterPro" id="IPR002213">
    <property type="entry name" value="UDP_glucos_trans"/>
</dbReference>
<dbReference type="Pfam" id="PF03033">
    <property type="entry name" value="Glyco_transf_28"/>
    <property type="match status" value="1"/>
</dbReference>
<evidence type="ECO:0000259" key="3">
    <source>
        <dbReference type="Pfam" id="PF06722"/>
    </source>
</evidence>
<comment type="caution">
    <text evidence="4">The sequence shown here is derived from an EMBL/GenBank/DDBJ whole genome shotgun (WGS) entry which is preliminary data.</text>
</comment>
<dbReference type="InterPro" id="IPR004276">
    <property type="entry name" value="GlycoTrans_28_N"/>
</dbReference>
<dbReference type="RefSeq" id="WP_265963233.1">
    <property type="nucleotide sequence ID" value="NZ_JAPEVI010000003.1"/>
</dbReference>
<sequence length="443" mass="47512">MPDSAPKILIASLGTRGDFQPYAALARELTLAGATVVLVVGEGFEGMIEATGARVRSLPIDYQALLQTPEIKAALFSAAGAVKAAQKNFQLQKKVTRALWDIGLEEKPDLILFNLKAAVMTLVARRLNVPAIPTALQPVTAATGEFPIPLFGLPDMGAYFNRKSYAAGRRLIGAGLAPMLKPIRAEAAADLAIPGSIVDGHEPDGEKALSLQAFSRALVPTPNDWTDENWQCGYWLTEPNQDYLPPADLAAFLETGPAPIYIGFGSMPSADPRKLTDTVLTALKTTGQRAIIATGWGGLVKDALPDDVVDRIFLLEKAPHSWLFPRCTAIVHHGGAGTTHEAIRWGKPSLVCPVFGDQPFWGARVHEIGAGPKPIRQKSLTADKLAQALRTLEDPSYRAKAQRAAEIMTREPSAKGTAERLMQLLAGRQGSKPARQKPVVSSS</sequence>
<name>A0ABT3R2Y4_9HYPH</name>
<dbReference type="CDD" id="cd03784">
    <property type="entry name" value="GT1_Gtf-like"/>
    <property type="match status" value="1"/>
</dbReference>
<evidence type="ECO:0000313" key="4">
    <source>
        <dbReference type="EMBL" id="MCX2723455.1"/>
    </source>
</evidence>
<accession>A0ABT3R2Y4</accession>